<dbReference type="PANTHER" id="PTHR31511:SF12">
    <property type="entry name" value="RHO TERMINATION FACTOR N-TERMINAL DOMAIN-CONTAINING PROTEIN"/>
    <property type="match status" value="1"/>
</dbReference>
<evidence type="ECO:0000313" key="2">
    <source>
        <dbReference type="Proteomes" id="UP000225706"/>
    </source>
</evidence>
<dbReference type="EMBL" id="LSMT01001732">
    <property type="protein sequence ID" value="PFX11926.1"/>
    <property type="molecule type" value="Genomic_DNA"/>
</dbReference>
<dbReference type="InterPro" id="IPR023211">
    <property type="entry name" value="DNA_pol_palm_dom_sf"/>
</dbReference>
<dbReference type="AlphaFoldDB" id="A0A2B4R446"/>
<comment type="caution">
    <text evidence="1">The sequence shown here is derived from an EMBL/GenBank/DDBJ whole genome shotgun (WGS) entry which is preliminary data.</text>
</comment>
<name>A0A2B4R446_STYPI</name>
<dbReference type="PANTHER" id="PTHR31511">
    <property type="entry name" value="PROTEIN CBG23764"/>
    <property type="match status" value="1"/>
</dbReference>
<keyword evidence="2" id="KW-1185">Reference proteome</keyword>
<dbReference type="SUPFAM" id="SSF56672">
    <property type="entry name" value="DNA/RNA polymerases"/>
    <property type="match status" value="1"/>
</dbReference>
<dbReference type="STRING" id="50429.A0A2B4R446"/>
<proteinExistence type="predicted"/>
<reference evidence="2" key="1">
    <citation type="journal article" date="2017" name="bioRxiv">
        <title>Comparative analysis of the genomes of Stylophora pistillata and Acropora digitifera provides evidence for extensive differences between species of corals.</title>
        <authorList>
            <person name="Voolstra C.R."/>
            <person name="Li Y."/>
            <person name="Liew Y.J."/>
            <person name="Baumgarten S."/>
            <person name="Zoccola D."/>
            <person name="Flot J.-F."/>
            <person name="Tambutte S."/>
            <person name="Allemand D."/>
            <person name="Aranda M."/>
        </authorList>
    </citation>
    <scope>NUCLEOTIDE SEQUENCE [LARGE SCALE GENOMIC DNA]</scope>
</reference>
<dbReference type="Proteomes" id="UP000225706">
    <property type="component" value="Unassembled WGS sequence"/>
</dbReference>
<protein>
    <recommendedName>
        <fullName evidence="3">DNA-directed DNA polymerase</fullName>
    </recommendedName>
</protein>
<evidence type="ECO:0000313" key="1">
    <source>
        <dbReference type="EMBL" id="PFX11926.1"/>
    </source>
</evidence>
<sequence>MDMYQLDPAHYYISPGLAWDAASRYTQVELDTISDYDMYLFMEHGIRGGISMITHRNAQANNKYPPDYDASQPYSYIMYYDANNLYGWAMSQLLPVTDFKWVPQMEFPDVMQVADDASEGKFVEDEGETCFVAEELLKTVLKRIKPIHTGFSMLELSKLWMYQFHYDVILKQYGPEKDRLLFTDTDSMTYHIETEDVYHDMKENEDNYDTSDYLKDHPLYSTANRNVIGKFKDENAGEPVIEFVGLRPKMYAMTTGKGQEKKTAKGI</sequence>
<gene>
    <name evidence="1" type="ORF">AWC38_SpisGene24193</name>
</gene>
<evidence type="ECO:0008006" key="3">
    <source>
        <dbReference type="Google" id="ProtNLM"/>
    </source>
</evidence>
<dbReference type="Gene3D" id="3.90.1600.10">
    <property type="entry name" value="Palm domain of DNA polymerase"/>
    <property type="match status" value="1"/>
</dbReference>
<organism evidence="1 2">
    <name type="scientific">Stylophora pistillata</name>
    <name type="common">Smooth cauliflower coral</name>
    <dbReference type="NCBI Taxonomy" id="50429"/>
    <lineage>
        <taxon>Eukaryota</taxon>
        <taxon>Metazoa</taxon>
        <taxon>Cnidaria</taxon>
        <taxon>Anthozoa</taxon>
        <taxon>Hexacorallia</taxon>
        <taxon>Scleractinia</taxon>
        <taxon>Astrocoeniina</taxon>
        <taxon>Pocilloporidae</taxon>
        <taxon>Stylophora</taxon>
    </lineage>
</organism>
<dbReference type="InterPro" id="IPR043502">
    <property type="entry name" value="DNA/RNA_pol_sf"/>
</dbReference>
<accession>A0A2B4R446</accession>